<dbReference type="InterPro" id="IPR050172">
    <property type="entry name" value="SsuD_RutA_monooxygenase"/>
</dbReference>
<dbReference type="Pfam" id="PF00296">
    <property type="entry name" value="Bac_luciferase"/>
    <property type="match status" value="1"/>
</dbReference>
<dbReference type="InterPro" id="IPR011251">
    <property type="entry name" value="Luciferase-like_dom"/>
</dbReference>
<reference evidence="6" key="1">
    <citation type="journal article" date="2014" name="Int. J. Syst. Evol. Microbiol.">
        <title>Complete genome sequence of Corynebacterium casei LMG S-19264T (=DSM 44701T), isolated from a smear-ripened cheese.</title>
        <authorList>
            <consortium name="US DOE Joint Genome Institute (JGI-PGF)"/>
            <person name="Walter F."/>
            <person name="Albersmeier A."/>
            <person name="Kalinowski J."/>
            <person name="Ruckert C."/>
        </authorList>
    </citation>
    <scope>NUCLEOTIDE SEQUENCE</scope>
    <source>
        <strain evidence="6">JCM 3172</strain>
    </source>
</reference>
<evidence type="ECO:0000256" key="1">
    <source>
        <dbReference type="ARBA" id="ARBA00022630"/>
    </source>
</evidence>
<dbReference type="PANTHER" id="PTHR42847:SF4">
    <property type="entry name" value="ALKANESULFONATE MONOOXYGENASE-RELATED"/>
    <property type="match status" value="1"/>
</dbReference>
<dbReference type="GO" id="GO:0008726">
    <property type="term" value="F:alkanesulfonate monooxygenase activity"/>
    <property type="evidence" value="ECO:0007669"/>
    <property type="project" value="TreeGrafter"/>
</dbReference>
<protein>
    <submittedName>
        <fullName evidence="6">F420-dependent oxidoreductase</fullName>
    </submittedName>
</protein>
<evidence type="ECO:0000256" key="4">
    <source>
        <dbReference type="ARBA" id="ARBA00023033"/>
    </source>
</evidence>
<name>A0A918GW60_9ACTN</name>
<accession>A0A918GW60</accession>
<evidence type="ECO:0000259" key="5">
    <source>
        <dbReference type="Pfam" id="PF00296"/>
    </source>
</evidence>
<dbReference type="AlphaFoldDB" id="A0A918GW60"/>
<organism evidence="6 7">
    <name type="scientific">Streptomyces purpureus</name>
    <dbReference type="NCBI Taxonomy" id="1951"/>
    <lineage>
        <taxon>Bacteria</taxon>
        <taxon>Bacillati</taxon>
        <taxon>Actinomycetota</taxon>
        <taxon>Actinomycetes</taxon>
        <taxon>Kitasatosporales</taxon>
        <taxon>Streptomycetaceae</taxon>
        <taxon>Streptomyces</taxon>
    </lineage>
</organism>
<keyword evidence="4" id="KW-0503">Monooxygenase</keyword>
<keyword evidence="3" id="KW-0560">Oxidoreductase</keyword>
<keyword evidence="1" id="KW-0285">Flavoprotein</keyword>
<dbReference type="Gene3D" id="3.20.20.30">
    <property type="entry name" value="Luciferase-like domain"/>
    <property type="match status" value="1"/>
</dbReference>
<gene>
    <name evidence="6" type="ORF">GCM10014713_01250</name>
</gene>
<evidence type="ECO:0000256" key="2">
    <source>
        <dbReference type="ARBA" id="ARBA00022643"/>
    </source>
</evidence>
<proteinExistence type="predicted"/>
<evidence type="ECO:0000256" key="3">
    <source>
        <dbReference type="ARBA" id="ARBA00023002"/>
    </source>
</evidence>
<dbReference type="SUPFAM" id="SSF51679">
    <property type="entry name" value="Bacterial luciferase-like"/>
    <property type="match status" value="1"/>
</dbReference>
<dbReference type="InterPro" id="IPR019921">
    <property type="entry name" value="Lucif-like_OxRdtase_Rv2161c"/>
</dbReference>
<dbReference type="NCBIfam" id="TIGR03619">
    <property type="entry name" value="F420_Rv2161c"/>
    <property type="match status" value="1"/>
</dbReference>
<keyword evidence="2" id="KW-0288">FMN</keyword>
<feature type="domain" description="Luciferase-like" evidence="5">
    <location>
        <begin position="9"/>
        <end position="228"/>
    </location>
</feature>
<dbReference type="PANTHER" id="PTHR42847">
    <property type="entry name" value="ALKANESULFONATE MONOOXYGENASE"/>
    <property type="match status" value="1"/>
</dbReference>
<dbReference type="EMBL" id="BMQQ01000001">
    <property type="protein sequence ID" value="GGT12588.1"/>
    <property type="molecule type" value="Genomic_DNA"/>
</dbReference>
<evidence type="ECO:0000313" key="7">
    <source>
        <dbReference type="Proteomes" id="UP000619486"/>
    </source>
</evidence>
<dbReference type="InterPro" id="IPR036661">
    <property type="entry name" value="Luciferase-like_sf"/>
</dbReference>
<sequence length="300" mass="32434">MNLLNFGTGTTPASLAQQALDARDFGYTFAMISDHIAVTADVDAVYPSPFYDQFALAAFLAGRVPGLTLGTSVTVVPYRHPLHTARLAANVDQLCEGGFILGAGIGWSEPEFEVLGVEFKDRGRISDEYLAVIRGAWREDPYSFRGAYVSFDGVRTGPAPASRPGIPVWVGGDSPAALRRAARFGEAWHPYKPSVRRLRAALPVLAAEADAAGRAAPALAPRLHLRVTERPLGEDRPAGHGTSDQIRRDLWALAELGATHVLFDTYAGFPELTRGTAREDRALLERVVTRFVDPVSGTPR</sequence>
<dbReference type="GO" id="GO:0046306">
    <property type="term" value="P:alkanesulfonate catabolic process"/>
    <property type="evidence" value="ECO:0007669"/>
    <property type="project" value="TreeGrafter"/>
</dbReference>
<dbReference type="Proteomes" id="UP000619486">
    <property type="component" value="Unassembled WGS sequence"/>
</dbReference>
<evidence type="ECO:0000313" key="6">
    <source>
        <dbReference type="EMBL" id="GGT12588.1"/>
    </source>
</evidence>
<comment type="caution">
    <text evidence="6">The sequence shown here is derived from an EMBL/GenBank/DDBJ whole genome shotgun (WGS) entry which is preliminary data.</text>
</comment>
<keyword evidence="7" id="KW-1185">Reference proteome</keyword>
<reference evidence="6" key="2">
    <citation type="submission" date="2020-09" db="EMBL/GenBank/DDBJ databases">
        <authorList>
            <person name="Sun Q."/>
            <person name="Ohkuma M."/>
        </authorList>
    </citation>
    <scope>NUCLEOTIDE SEQUENCE</scope>
    <source>
        <strain evidence="6">JCM 3172</strain>
    </source>
</reference>